<dbReference type="eggNOG" id="KOG3511">
    <property type="taxonomic scope" value="Eukaryota"/>
</dbReference>
<dbReference type="PaxDb" id="2903-EOD18049"/>
<evidence type="ECO:0000256" key="2">
    <source>
        <dbReference type="ARBA" id="ARBA00023276"/>
    </source>
</evidence>
<feature type="chain" id="PRO_5044291312" description="Photosynthesis system II assembly factor Ycf48/Hcf136-like domain-containing protein" evidence="4">
    <location>
        <begin position="16"/>
        <end position="442"/>
    </location>
</feature>
<proteinExistence type="predicted"/>
<evidence type="ECO:0000256" key="1">
    <source>
        <dbReference type="ARBA" id="ARBA00022531"/>
    </source>
</evidence>
<dbReference type="InterPro" id="IPR006311">
    <property type="entry name" value="TAT_signal"/>
</dbReference>
<dbReference type="GeneID" id="19046050"/>
<evidence type="ECO:0000259" key="5">
    <source>
        <dbReference type="Pfam" id="PF14870"/>
    </source>
</evidence>
<dbReference type="GO" id="GO:0009523">
    <property type="term" value="C:photosystem II"/>
    <property type="evidence" value="ECO:0007669"/>
    <property type="project" value="UniProtKB-KW"/>
</dbReference>
<dbReference type="InterPro" id="IPR028203">
    <property type="entry name" value="PSII_CF48-like_dom"/>
</dbReference>
<dbReference type="GO" id="GO:0015979">
    <property type="term" value="P:photosynthesis"/>
    <property type="evidence" value="ECO:0007669"/>
    <property type="project" value="UniProtKB-KW"/>
</dbReference>
<reference evidence="7" key="1">
    <citation type="journal article" date="2013" name="Nature">
        <title>Pan genome of the phytoplankton Emiliania underpins its global distribution.</title>
        <authorList>
            <person name="Read B.A."/>
            <person name="Kegel J."/>
            <person name="Klute M.J."/>
            <person name="Kuo A."/>
            <person name="Lefebvre S.C."/>
            <person name="Maumus F."/>
            <person name="Mayer C."/>
            <person name="Miller J."/>
            <person name="Monier A."/>
            <person name="Salamov A."/>
            <person name="Young J."/>
            <person name="Aguilar M."/>
            <person name="Claverie J.M."/>
            <person name="Frickenhaus S."/>
            <person name="Gonzalez K."/>
            <person name="Herman E.K."/>
            <person name="Lin Y.C."/>
            <person name="Napier J."/>
            <person name="Ogata H."/>
            <person name="Sarno A.F."/>
            <person name="Shmutz J."/>
            <person name="Schroeder D."/>
            <person name="de Vargas C."/>
            <person name="Verret F."/>
            <person name="von Dassow P."/>
            <person name="Valentin K."/>
            <person name="Van de Peer Y."/>
            <person name="Wheeler G."/>
            <person name="Dacks J.B."/>
            <person name="Delwiche C.F."/>
            <person name="Dyhrman S.T."/>
            <person name="Glockner G."/>
            <person name="John U."/>
            <person name="Richards T."/>
            <person name="Worden A.Z."/>
            <person name="Zhang X."/>
            <person name="Grigoriev I.V."/>
            <person name="Allen A.E."/>
            <person name="Bidle K."/>
            <person name="Borodovsky M."/>
            <person name="Bowler C."/>
            <person name="Brownlee C."/>
            <person name="Cock J.M."/>
            <person name="Elias M."/>
            <person name="Gladyshev V.N."/>
            <person name="Groth M."/>
            <person name="Guda C."/>
            <person name="Hadaegh A."/>
            <person name="Iglesias-Rodriguez M.D."/>
            <person name="Jenkins J."/>
            <person name="Jones B.M."/>
            <person name="Lawson T."/>
            <person name="Leese F."/>
            <person name="Lindquist E."/>
            <person name="Lobanov A."/>
            <person name="Lomsadze A."/>
            <person name="Malik S.B."/>
            <person name="Marsh M.E."/>
            <person name="Mackinder L."/>
            <person name="Mock T."/>
            <person name="Mueller-Roeber B."/>
            <person name="Pagarete A."/>
            <person name="Parker M."/>
            <person name="Probert I."/>
            <person name="Quesneville H."/>
            <person name="Raines C."/>
            <person name="Rensing S.A."/>
            <person name="Riano-Pachon D.M."/>
            <person name="Richier S."/>
            <person name="Rokitta S."/>
            <person name="Shiraiwa Y."/>
            <person name="Soanes D.M."/>
            <person name="van der Giezen M."/>
            <person name="Wahlund T.M."/>
            <person name="Williams B."/>
            <person name="Wilson W."/>
            <person name="Wolfe G."/>
            <person name="Wurch L.L."/>
        </authorList>
    </citation>
    <scope>NUCLEOTIDE SEQUENCE</scope>
</reference>
<dbReference type="RefSeq" id="XP_005770478.1">
    <property type="nucleotide sequence ID" value="XM_005770421.1"/>
</dbReference>
<dbReference type="Proteomes" id="UP000013827">
    <property type="component" value="Unassembled WGS sequence"/>
</dbReference>
<keyword evidence="7" id="KW-1185">Reference proteome</keyword>
<dbReference type="PANTHER" id="PTHR47199">
    <property type="entry name" value="PHOTOSYSTEM II STABILITY/ASSEMBLY FACTOR HCF136, CHLOROPLASTIC"/>
    <property type="match status" value="1"/>
</dbReference>
<dbReference type="Gene3D" id="2.130.10.10">
    <property type="entry name" value="YVTN repeat-like/Quinoprotein amine dehydrogenase"/>
    <property type="match status" value="1"/>
</dbReference>
<dbReference type="KEGG" id="ehx:EMIHUDRAFT_461307"/>
<evidence type="ECO:0000256" key="3">
    <source>
        <dbReference type="SAM" id="MobiDB-lite"/>
    </source>
</evidence>
<feature type="region of interest" description="Disordered" evidence="3">
    <location>
        <begin position="393"/>
        <end position="432"/>
    </location>
</feature>
<reference evidence="6" key="2">
    <citation type="submission" date="2024-10" db="UniProtKB">
        <authorList>
            <consortium name="EnsemblProtists"/>
        </authorList>
    </citation>
    <scope>IDENTIFICATION</scope>
</reference>
<protein>
    <recommendedName>
        <fullName evidence="5">Photosynthesis system II assembly factor Ycf48/Hcf136-like domain-containing protein</fullName>
    </recommendedName>
</protein>
<keyword evidence="4" id="KW-0732">Signal</keyword>
<dbReference type="STRING" id="2903.R1EAZ1"/>
<dbReference type="OMA" id="EGWIAGQ"/>
<dbReference type="SUPFAM" id="SSF110296">
    <property type="entry name" value="Oligoxyloglucan reducing end-specific cellobiohydrolase"/>
    <property type="match status" value="1"/>
</dbReference>
<sequence length="442" mass="46572">MLGLISLTSSGALLADPVALPSCRGATRSPPSPVLLAAPAPNRRDALAGAALAGASLAATPTSAQAAAKAPTWAPVQLPLATEAPILFDIEFDEANPKNGFIVGNKGTFLQTTDGGSSWQAKSFANLDPDEEINYRFTKMSFRDGEGWIIGKPAILLHTRDSGASWERVPLSPKLPGDPYNVVALGPGKAEMSTSAGAIYTTDNSGRNWKAQVRETIDATLNRVSSSGVQGASYFSGSINDIQRDADGSYLAVSSRGNFYLTYRPGDEFWIPHNRGFVKSRLADGLWMSTAGGEISKTTSGQPVDTQLIDIPFDRCQIKSGGYGILDVLFLKDSNKAWAVGGGGTIFGSTDGGRSWQKDKSADDLPTNLYKIKSFSNGRVYILGSNGALSPRRALGPQTCTRLSTARRRRRPPLEHGLGTPAPSSSLGGSGSALTAWACSAS</sequence>
<dbReference type="PROSITE" id="PS51318">
    <property type="entry name" value="TAT"/>
    <property type="match status" value="1"/>
</dbReference>
<evidence type="ECO:0000313" key="7">
    <source>
        <dbReference type="Proteomes" id="UP000013827"/>
    </source>
</evidence>
<dbReference type="AlphaFoldDB" id="A0A0D3J3G4"/>
<keyword evidence="1" id="KW-0602">Photosynthesis</keyword>
<feature type="signal peptide" evidence="4">
    <location>
        <begin position="1"/>
        <end position="15"/>
    </location>
</feature>
<name>A0A0D3J3G4_EMIH1</name>
<accession>A0A0D3J3G4</accession>
<dbReference type="InterPro" id="IPR015943">
    <property type="entry name" value="WD40/YVTN_repeat-like_dom_sf"/>
</dbReference>
<dbReference type="PANTHER" id="PTHR47199:SF2">
    <property type="entry name" value="PHOTOSYSTEM II STABILITY_ASSEMBLY FACTOR HCF136, CHLOROPLASTIC"/>
    <property type="match status" value="1"/>
</dbReference>
<feature type="compositionally biased region" description="Low complexity" evidence="3">
    <location>
        <begin position="417"/>
        <end position="432"/>
    </location>
</feature>
<feature type="domain" description="Photosynthesis system II assembly factor Ycf48/Hcf136-like" evidence="5">
    <location>
        <begin position="68"/>
        <end position="389"/>
    </location>
</feature>
<evidence type="ECO:0000256" key="4">
    <source>
        <dbReference type="SAM" id="SignalP"/>
    </source>
</evidence>
<organism evidence="6 7">
    <name type="scientific">Emiliania huxleyi (strain CCMP1516)</name>
    <dbReference type="NCBI Taxonomy" id="280463"/>
    <lineage>
        <taxon>Eukaryota</taxon>
        <taxon>Haptista</taxon>
        <taxon>Haptophyta</taxon>
        <taxon>Prymnesiophyceae</taxon>
        <taxon>Isochrysidales</taxon>
        <taxon>Noelaerhabdaceae</taxon>
        <taxon>Emiliania</taxon>
    </lineage>
</organism>
<dbReference type="Pfam" id="PF14870">
    <property type="entry name" value="PSII_BNR"/>
    <property type="match status" value="1"/>
</dbReference>
<dbReference type="HOGENOM" id="CLU_057027_0_0_1"/>
<dbReference type="EnsemblProtists" id="EOD18049">
    <property type="protein sequence ID" value="EOD18049"/>
    <property type="gene ID" value="EMIHUDRAFT_461307"/>
</dbReference>
<keyword evidence="2" id="KW-0604">Photosystem II</keyword>
<evidence type="ECO:0000313" key="6">
    <source>
        <dbReference type="EnsemblProtists" id="EOD18049"/>
    </source>
</evidence>